<name>A0AAW1NBH6_POPJA</name>
<accession>A0AAW1NBH6</accession>
<evidence type="ECO:0000313" key="2">
    <source>
        <dbReference type="EMBL" id="KAK9754784.1"/>
    </source>
</evidence>
<comment type="caution">
    <text evidence="2">The sequence shown here is derived from an EMBL/GenBank/DDBJ whole genome shotgun (WGS) entry which is preliminary data.</text>
</comment>
<protein>
    <submittedName>
        <fullName evidence="2">Uncharacterized protein</fullName>
    </submittedName>
</protein>
<evidence type="ECO:0000313" key="3">
    <source>
        <dbReference type="Proteomes" id="UP001458880"/>
    </source>
</evidence>
<evidence type="ECO:0000256" key="1">
    <source>
        <dbReference type="SAM" id="MobiDB-lite"/>
    </source>
</evidence>
<feature type="region of interest" description="Disordered" evidence="1">
    <location>
        <begin position="1"/>
        <end position="44"/>
    </location>
</feature>
<organism evidence="2 3">
    <name type="scientific">Popillia japonica</name>
    <name type="common">Japanese beetle</name>
    <dbReference type="NCBI Taxonomy" id="7064"/>
    <lineage>
        <taxon>Eukaryota</taxon>
        <taxon>Metazoa</taxon>
        <taxon>Ecdysozoa</taxon>
        <taxon>Arthropoda</taxon>
        <taxon>Hexapoda</taxon>
        <taxon>Insecta</taxon>
        <taxon>Pterygota</taxon>
        <taxon>Neoptera</taxon>
        <taxon>Endopterygota</taxon>
        <taxon>Coleoptera</taxon>
        <taxon>Polyphaga</taxon>
        <taxon>Scarabaeiformia</taxon>
        <taxon>Scarabaeidae</taxon>
        <taxon>Rutelinae</taxon>
        <taxon>Popillia</taxon>
    </lineage>
</organism>
<sequence>MDNLSDITEEGDLSDLDPNFNSDDSEFGEEFGSSSDNTDRRVDGTSGRLTKIAGNYQSLMICFGIGNYEEQDQAININNVKFKLIQILAFKLLLLQVNTTIKKFGTRYTPGNAVVEVITFVRRINKLIFKFELPDFFPVVRNEKSATTFTFQMTYNLRLIRYQCQASFAD</sequence>
<gene>
    <name evidence="2" type="ORF">QE152_g987</name>
</gene>
<dbReference type="Proteomes" id="UP001458880">
    <property type="component" value="Unassembled WGS sequence"/>
</dbReference>
<keyword evidence="3" id="KW-1185">Reference proteome</keyword>
<proteinExistence type="predicted"/>
<dbReference type="EMBL" id="JASPKY010000005">
    <property type="protein sequence ID" value="KAK9754784.1"/>
    <property type="molecule type" value="Genomic_DNA"/>
</dbReference>
<dbReference type="AlphaFoldDB" id="A0AAW1NBH6"/>
<reference evidence="2 3" key="1">
    <citation type="journal article" date="2024" name="BMC Genomics">
        <title>De novo assembly and annotation of Popillia japonica's genome with initial clues to its potential as an invasive pest.</title>
        <authorList>
            <person name="Cucini C."/>
            <person name="Boschi S."/>
            <person name="Funari R."/>
            <person name="Cardaioli E."/>
            <person name="Iannotti N."/>
            <person name="Marturano G."/>
            <person name="Paoli F."/>
            <person name="Bruttini M."/>
            <person name="Carapelli A."/>
            <person name="Frati F."/>
            <person name="Nardi F."/>
        </authorList>
    </citation>
    <scope>NUCLEOTIDE SEQUENCE [LARGE SCALE GENOMIC DNA]</scope>
    <source>
        <strain evidence="2">DMR45628</strain>
    </source>
</reference>